<accession>A0A9W8W2K2</accession>
<evidence type="ECO:0000313" key="3">
    <source>
        <dbReference type="Proteomes" id="UP001140502"/>
    </source>
</evidence>
<dbReference type="Proteomes" id="UP001140502">
    <property type="component" value="Unassembled WGS sequence"/>
</dbReference>
<dbReference type="AlphaFoldDB" id="A0A9W8W2K2"/>
<sequence length="313" mass="35694">MTLMAGLGWTYDTLLQYMDQFPDRRDRLNPSIKHLLDSCPGSSIYGLGGHSVVIQPCPGVMAKICLEKGDERLLQEQQILKLLDQAECPYIIQSFLQGTDIIFFELLENGSLHHRLSLVNTDKPIRRWMLQLSLAVASIESIGYAHADINPQNILFDSHDNLRLIDFDHSLKAGEDVDVGYEPYVRQRREVLGGYFGVAGPVPEQFALGSVFWYMKYGSEVYSELEGSERVDRLLDGIFPDINEQDPIDNIIRQCWNGRYPRVADLVEDVKLLVDAQDYPQMTIDKREQGERRRLSEQLYAGIQRAEDVVVKG</sequence>
<dbReference type="GO" id="GO:0005634">
    <property type="term" value="C:nucleus"/>
    <property type="evidence" value="ECO:0007669"/>
    <property type="project" value="TreeGrafter"/>
</dbReference>
<gene>
    <name evidence="2" type="ORF">N0V84_012640</name>
</gene>
<proteinExistence type="predicted"/>
<dbReference type="PANTHER" id="PTHR44167:SF24">
    <property type="entry name" value="SERINE_THREONINE-PROTEIN KINASE CHK2"/>
    <property type="match status" value="1"/>
</dbReference>
<dbReference type="GO" id="GO:0044773">
    <property type="term" value="P:mitotic DNA damage checkpoint signaling"/>
    <property type="evidence" value="ECO:0007669"/>
    <property type="project" value="TreeGrafter"/>
</dbReference>
<protein>
    <recommendedName>
        <fullName evidence="1">Protein kinase domain-containing protein</fullName>
    </recommendedName>
</protein>
<dbReference type="InterPro" id="IPR011009">
    <property type="entry name" value="Kinase-like_dom_sf"/>
</dbReference>
<dbReference type="EMBL" id="JAPEUR010000703">
    <property type="protein sequence ID" value="KAJ4307569.1"/>
    <property type="molecule type" value="Genomic_DNA"/>
</dbReference>
<dbReference type="GO" id="GO:0004674">
    <property type="term" value="F:protein serine/threonine kinase activity"/>
    <property type="evidence" value="ECO:0007669"/>
    <property type="project" value="TreeGrafter"/>
</dbReference>
<keyword evidence="3" id="KW-1185">Reference proteome</keyword>
<evidence type="ECO:0000313" key="2">
    <source>
        <dbReference type="EMBL" id="KAJ4307569.1"/>
    </source>
</evidence>
<dbReference type="InterPro" id="IPR000719">
    <property type="entry name" value="Prot_kinase_dom"/>
</dbReference>
<comment type="caution">
    <text evidence="2">The sequence shown here is derived from an EMBL/GenBank/DDBJ whole genome shotgun (WGS) entry which is preliminary data.</text>
</comment>
<name>A0A9W8W2K2_9HYPO</name>
<organism evidence="2 3">
    <name type="scientific">Fusarium piperis</name>
    <dbReference type="NCBI Taxonomy" id="1435070"/>
    <lineage>
        <taxon>Eukaryota</taxon>
        <taxon>Fungi</taxon>
        <taxon>Dikarya</taxon>
        <taxon>Ascomycota</taxon>
        <taxon>Pezizomycotina</taxon>
        <taxon>Sordariomycetes</taxon>
        <taxon>Hypocreomycetidae</taxon>
        <taxon>Hypocreales</taxon>
        <taxon>Nectriaceae</taxon>
        <taxon>Fusarium</taxon>
        <taxon>Fusarium solani species complex</taxon>
    </lineage>
</organism>
<dbReference type="Gene3D" id="1.10.510.10">
    <property type="entry name" value="Transferase(Phosphotransferase) domain 1"/>
    <property type="match status" value="1"/>
</dbReference>
<dbReference type="OrthoDB" id="4062651at2759"/>
<reference evidence="2" key="1">
    <citation type="submission" date="2022-10" db="EMBL/GenBank/DDBJ databases">
        <title>Tapping the CABI collections for fungal endophytes: first genome assemblies for Collariella, Neodidymelliopsis, Ascochyta clinopodiicola, Didymella pomorum, Didymosphaeria variabile, Neocosmospora piperis and Neocucurbitaria cava.</title>
        <authorList>
            <person name="Hill R."/>
        </authorList>
    </citation>
    <scope>NUCLEOTIDE SEQUENCE</scope>
    <source>
        <strain evidence="2">IMI 366586</strain>
    </source>
</reference>
<dbReference type="Pfam" id="PF00069">
    <property type="entry name" value="Pkinase"/>
    <property type="match status" value="1"/>
</dbReference>
<dbReference type="PANTHER" id="PTHR44167">
    <property type="entry name" value="OVARIAN-SPECIFIC SERINE/THREONINE-PROTEIN KINASE LOK-RELATED"/>
    <property type="match status" value="1"/>
</dbReference>
<dbReference type="PROSITE" id="PS50011">
    <property type="entry name" value="PROTEIN_KINASE_DOM"/>
    <property type="match status" value="1"/>
</dbReference>
<dbReference type="SMART" id="SM00220">
    <property type="entry name" value="S_TKc"/>
    <property type="match status" value="1"/>
</dbReference>
<feature type="domain" description="Protein kinase" evidence="1">
    <location>
        <begin position="39"/>
        <end position="282"/>
    </location>
</feature>
<dbReference type="GO" id="GO:0005524">
    <property type="term" value="F:ATP binding"/>
    <property type="evidence" value="ECO:0007669"/>
    <property type="project" value="InterPro"/>
</dbReference>
<dbReference type="SUPFAM" id="SSF56112">
    <property type="entry name" value="Protein kinase-like (PK-like)"/>
    <property type="match status" value="1"/>
</dbReference>
<evidence type="ECO:0000259" key="1">
    <source>
        <dbReference type="PROSITE" id="PS50011"/>
    </source>
</evidence>